<dbReference type="InterPro" id="IPR013766">
    <property type="entry name" value="Thioredoxin_domain"/>
</dbReference>
<dbReference type="SUPFAM" id="SSF52833">
    <property type="entry name" value="Thioredoxin-like"/>
    <property type="match status" value="1"/>
</dbReference>
<dbReference type="NCBIfam" id="NF001808">
    <property type="entry name" value="PRK00522.1"/>
    <property type="match status" value="1"/>
</dbReference>
<dbReference type="PROSITE" id="PS51352">
    <property type="entry name" value="THIOREDOXIN_2"/>
    <property type="match status" value="1"/>
</dbReference>
<dbReference type="Pfam" id="PF08534">
    <property type="entry name" value="Redoxin"/>
    <property type="match status" value="1"/>
</dbReference>
<evidence type="ECO:0000256" key="4">
    <source>
        <dbReference type="ARBA" id="ARBA00023284"/>
    </source>
</evidence>
<evidence type="ECO:0000313" key="7">
    <source>
        <dbReference type="Proteomes" id="UP000290815"/>
    </source>
</evidence>
<dbReference type="GO" id="GO:0008379">
    <property type="term" value="F:thioredoxin peroxidase activity"/>
    <property type="evidence" value="ECO:0007669"/>
    <property type="project" value="InterPro"/>
</dbReference>
<accession>A0A449AVS2</accession>
<dbReference type="RefSeq" id="WP_027333587.1">
    <property type="nucleotide sequence ID" value="NZ_LR215024.1"/>
</dbReference>
<evidence type="ECO:0000256" key="2">
    <source>
        <dbReference type="ARBA" id="ARBA00022862"/>
    </source>
</evidence>
<keyword evidence="4" id="KW-0676">Redox-active center</keyword>
<feature type="domain" description="Thioredoxin" evidence="5">
    <location>
        <begin position="18"/>
        <end position="168"/>
    </location>
</feature>
<keyword evidence="2" id="KW-0049">Antioxidant</keyword>
<proteinExistence type="predicted"/>
<keyword evidence="1 6" id="KW-0575">Peroxidase</keyword>
<organism evidence="6 7">
    <name type="scientific">Mycoplasmopsis glycophila</name>
    <dbReference type="NCBI Taxonomy" id="171285"/>
    <lineage>
        <taxon>Bacteria</taxon>
        <taxon>Bacillati</taxon>
        <taxon>Mycoplasmatota</taxon>
        <taxon>Mycoplasmoidales</taxon>
        <taxon>Metamycoplasmataceae</taxon>
        <taxon>Mycoplasmopsis</taxon>
    </lineage>
</organism>
<dbReference type="EC" id="1.11.1.-" evidence="6"/>
<gene>
    <name evidence="6" type="primary">tpx</name>
    <name evidence="6" type="ORF">NCTC10194_00548</name>
</gene>
<dbReference type="InterPro" id="IPR050455">
    <property type="entry name" value="Tpx_Peroxidase_subfamily"/>
</dbReference>
<dbReference type="InterPro" id="IPR036249">
    <property type="entry name" value="Thioredoxin-like_sf"/>
</dbReference>
<dbReference type="CDD" id="cd03014">
    <property type="entry name" value="PRX_Atyp2cys"/>
    <property type="match status" value="1"/>
</dbReference>
<evidence type="ECO:0000313" key="6">
    <source>
        <dbReference type="EMBL" id="VEU70722.1"/>
    </source>
</evidence>
<dbReference type="AlphaFoldDB" id="A0A449AVS2"/>
<protein>
    <submittedName>
        <fullName evidence="6">Thiol peroxidase</fullName>
        <ecNumber evidence="6">1.11.1.-</ecNumber>
    </submittedName>
</protein>
<dbReference type="KEGG" id="mgly:NCTC10194_00548"/>
<dbReference type="Gene3D" id="3.40.30.10">
    <property type="entry name" value="Glutaredoxin"/>
    <property type="match status" value="1"/>
</dbReference>
<dbReference type="PANTHER" id="PTHR43110">
    <property type="entry name" value="THIOL PEROXIDASE"/>
    <property type="match status" value="1"/>
</dbReference>
<sequence>MKKITIGGNPITLIGNNVQIGQKAPDFKALKSNLEEFKLSDHFGKVIILTSFPSIDTGICALQTKRFNQEIGNFKDKALLVTISNDLPFALDRYCAAEGITNAITLSDHRLTDFGLKYGLLIEELRLLGRSVFVIDQNGKISYQEILDEIKQEPNYEPALEVVRNLIK</sequence>
<keyword evidence="7" id="KW-1185">Reference proteome</keyword>
<keyword evidence="3" id="KW-1015">Disulfide bond</keyword>
<name>A0A449AVS2_9BACT</name>
<dbReference type="EMBL" id="LR215024">
    <property type="protein sequence ID" value="VEU70722.1"/>
    <property type="molecule type" value="Genomic_DNA"/>
</dbReference>
<dbReference type="InterPro" id="IPR013740">
    <property type="entry name" value="Redoxin"/>
</dbReference>
<dbReference type="Proteomes" id="UP000290815">
    <property type="component" value="Chromosome"/>
</dbReference>
<evidence type="ECO:0000256" key="3">
    <source>
        <dbReference type="ARBA" id="ARBA00023157"/>
    </source>
</evidence>
<keyword evidence="6" id="KW-0560">Oxidoreductase</keyword>
<evidence type="ECO:0000259" key="5">
    <source>
        <dbReference type="PROSITE" id="PS51352"/>
    </source>
</evidence>
<evidence type="ECO:0000256" key="1">
    <source>
        <dbReference type="ARBA" id="ARBA00022559"/>
    </source>
</evidence>
<dbReference type="PANTHER" id="PTHR43110:SF1">
    <property type="entry name" value="THIOL PEROXIDASE"/>
    <property type="match status" value="1"/>
</dbReference>
<reference evidence="6 7" key="1">
    <citation type="submission" date="2019-01" db="EMBL/GenBank/DDBJ databases">
        <authorList>
            <consortium name="Pathogen Informatics"/>
        </authorList>
    </citation>
    <scope>NUCLEOTIDE SEQUENCE [LARGE SCALE GENOMIC DNA]</scope>
    <source>
        <strain evidence="6 7">NCTC10194</strain>
    </source>
</reference>
<dbReference type="InterPro" id="IPR002065">
    <property type="entry name" value="TPX"/>
</dbReference>